<dbReference type="GO" id="GO:0016747">
    <property type="term" value="F:acyltransferase activity, transferring groups other than amino-acyl groups"/>
    <property type="evidence" value="ECO:0007669"/>
    <property type="project" value="TreeGrafter"/>
</dbReference>
<dbReference type="OrthoDB" id="1862401at2759"/>
<evidence type="ECO:0000313" key="1">
    <source>
        <dbReference type="EMBL" id="PFH59851.1"/>
    </source>
</evidence>
<reference evidence="1 2" key="2">
    <citation type="journal article" date="2017" name="Sci. Rep.">
        <title>Ant-infecting Ophiocordyceps genomes reveal a high diversity of potential behavioral manipulation genes and a possible major role for enterotoxins.</title>
        <authorList>
            <person name="de Bekker C."/>
            <person name="Ohm R.A."/>
            <person name="Evans H.C."/>
            <person name="Brachmann A."/>
            <person name="Hughes D.P."/>
        </authorList>
    </citation>
    <scope>NUCLEOTIDE SEQUENCE [LARGE SCALE GENOMIC DNA]</scope>
    <source>
        <strain evidence="1 2">SC16a</strain>
    </source>
</reference>
<name>A0A2A9PFQ8_OPHUN</name>
<gene>
    <name evidence="1" type="ORF">XA68_11771</name>
</gene>
<comment type="caution">
    <text evidence="1">The sequence shown here is derived from an EMBL/GenBank/DDBJ whole genome shotgun (WGS) entry which is preliminary data.</text>
</comment>
<evidence type="ECO:0008006" key="3">
    <source>
        <dbReference type="Google" id="ProtNLM"/>
    </source>
</evidence>
<dbReference type="Gene3D" id="3.30.559.10">
    <property type="entry name" value="Chloramphenicol acetyltransferase-like domain"/>
    <property type="match status" value="2"/>
</dbReference>
<proteinExistence type="predicted"/>
<dbReference type="AlphaFoldDB" id="A0A2A9PFQ8"/>
<dbReference type="PANTHER" id="PTHR31642:SF315">
    <property type="entry name" value="ACYLTRANSFERASE EASC"/>
    <property type="match status" value="1"/>
</dbReference>
<keyword evidence="2" id="KW-1185">Reference proteome</keyword>
<dbReference type="Pfam" id="PF02458">
    <property type="entry name" value="Transferase"/>
    <property type="match status" value="1"/>
</dbReference>
<dbReference type="Proteomes" id="UP000037136">
    <property type="component" value="Unassembled WGS sequence"/>
</dbReference>
<accession>A0A2A9PFQ8</accession>
<dbReference type="InterPro" id="IPR050317">
    <property type="entry name" value="Plant_Fungal_Acyltransferase"/>
</dbReference>
<reference evidence="1 2" key="1">
    <citation type="journal article" date="2015" name="BMC Genomics">
        <title>Gene expression during zombie ant biting behavior reflects the complexity underlying fungal parasitic behavioral manipulation.</title>
        <authorList>
            <person name="de Bekker C."/>
            <person name="Ohm R.A."/>
            <person name="Loreto R.G."/>
            <person name="Sebastian A."/>
            <person name="Albert I."/>
            <person name="Merrow M."/>
            <person name="Brachmann A."/>
            <person name="Hughes D.P."/>
        </authorList>
    </citation>
    <scope>NUCLEOTIDE SEQUENCE [LARGE SCALE GENOMIC DNA]</scope>
    <source>
        <strain evidence="1 2">SC16a</strain>
    </source>
</reference>
<sequence>MKPTLVKLDVPCGEEVIRLSTLDQQAQRNYLKFLLCFELEKTAKVERAIQHVKQGLAVALSEIPDFGSTVVPVPGSKRKELQLQLDPDSGVPLRVVHHAAANGTFEGQQSPLAGCHYSDLAKDNFPLATIPSEFLFVPHPSCEDECPDGLAALLVQLNVINGGLILAICWHHSVADAQGMATFLRSWSGHTKTAAAQGFADSPVVSAERDDERWRLSYGTRHATLTPLSDYSIDATMRAPLNPASPHLLDRLDPRAETATMSTWHFSKESLQSLRSKISEADVDEQFTNSEAVSALVWKHLSQARQLQDSNPNGTSLFSTRMNYRGRVKQPFHDGFLGNINEPNARTRQNLEDVCAPSTSHSLARLAKLVRDAVVSLDEKSIKDFIGLVDKLPAVTDLTWSYDTFPGPDLAVTDTSGMDMRQQDWGRHIGYPTSVRLGSREKGVAYILPQDRDGGFEVQLQCESEAVERLKTDDVFNTYARFLC</sequence>
<dbReference type="PANTHER" id="PTHR31642">
    <property type="entry name" value="TRICHOTHECENE 3-O-ACETYLTRANSFERASE"/>
    <property type="match status" value="1"/>
</dbReference>
<dbReference type="InterPro" id="IPR023213">
    <property type="entry name" value="CAT-like_dom_sf"/>
</dbReference>
<protein>
    <recommendedName>
        <fullName evidence="3">Trichothecene 3-O-acetyltransferase</fullName>
    </recommendedName>
</protein>
<dbReference type="STRING" id="268505.A0A2A9PFQ8"/>
<dbReference type="EMBL" id="LAZP02000168">
    <property type="protein sequence ID" value="PFH59851.1"/>
    <property type="molecule type" value="Genomic_DNA"/>
</dbReference>
<evidence type="ECO:0000313" key="2">
    <source>
        <dbReference type="Proteomes" id="UP000037136"/>
    </source>
</evidence>
<organism evidence="1 2">
    <name type="scientific">Ophiocordyceps unilateralis</name>
    <name type="common">Zombie-ant fungus</name>
    <name type="synonym">Torrubia unilateralis</name>
    <dbReference type="NCBI Taxonomy" id="268505"/>
    <lineage>
        <taxon>Eukaryota</taxon>
        <taxon>Fungi</taxon>
        <taxon>Dikarya</taxon>
        <taxon>Ascomycota</taxon>
        <taxon>Pezizomycotina</taxon>
        <taxon>Sordariomycetes</taxon>
        <taxon>Hypocreomycetidae</taxon>
        <taxon>Hypocreales</taxon>
        <taxon>Ophiocordycipitaceae</taxon>
        <taxon>Ophiocordyceps</taxon>
    </lineage>
</organism>